<evidence type="ECO:0000313" key="3">
    <source>
        <dbReference type="Proteomes" id="UP001266305"/>
    </source>
</evidence>
<proteinExistence type="predicted"/>
<protein>
    <recommendedName>
        <fullName evidence="1">K Homology domain-containing protein</fullName>
    </recommendedName>
</protein>
<name>A0ABQ9VG47_SAGOE</name>
<sequence length="110" mass="12193">MEECGGVHIHFPVEGSGSDTVVIRGPSSDVEKAKKQLLHLAEEKVSMGAVTVPLGRKRRKRRSHVLVVIVINLKMRLVRTGSSAIWTRLLFVDVSEKQQSLRVVFGESCT</sequence>
<organism evidence="2 3">
    <name type="scientific">Saguinus oedipus</name>
    <name type="common">Cotton-top tamarin</name>
    <name type="synonym">Oedipomidas oedipus</name>
    <dbReference type="NCBI Taxonomy" id="9490"/>
    <lineage>
        <taxon>Eukaryota</taxon>
        <taxon>Metazoa</taxon>
        <taxon>Chordata</taxon>
        <taxon>Craniata</taxon>
        <taxon>Vertebrata</taxon>
        <taxon>Euteleostomi</taxon>
        <taxon>Mammalia</taxon>
        <taxon>Eutheria</taxon>
        <taxon>Euarchontoglires</taxon>
        <taxon>Primates</taxon>
        <taxon>Haplorrhini</taxon>
        <taxon>Platyrrhini</taxon>
        <taxon>Cebidae</taxon>
        <taxon>Callitrichinae</taxon>
        <taxon>Saguinus</taxon>
    </lineage>
</organism>
<gene>
    <name evidence="2" type="ORF">P7K49_013225</name>
</gene>
<keyword evidence="3" id="KW-1185">Reference proteome</keyword>
<comment type="caution">
    <text evidence="2">The sequence shown here is derived from an EMBL/GenBank/DDBJ whole genome shotgun (WGS) entry which is preliminary data.</text>
</comment>
<dbReference type="Pfam" id="PF00013">
    <property type="entry name" value="KH_1"/>
    <property type="match status" value="1"/>
</dbReference>
<dbReference type="InterPro" id="IPR036612">
    <property type="entry name" value="KH_dom_type_1_sf"/>
</dbReference>
<dbReference type="InterPro" id="IPR004088">
    <property type="entry name" value="KH_dom_type_1"/>
</dbReference>
<dbReference type="Proteomes" id="UP001266305">
    <property type="component" value="Unassembled WGS sequence"/>
</dbReference>
<reference evidence="2 3" key="1">
    <citation type="submission" date="2023-05" db="EMBL/GenBank/DDBJ databases">
        <title>B98-5 Cell Line De Novo Hybrid Assembly: An Optical Mapping Approach.</title>
        <authorList>
            <person name="Kananen K."/>
            <person name="Auerbach J.A."/>
            <person name="Kautto E."/>
            <person name="Blachly J.S."/>
        </authorList>
    </citation>
    <scope>NUCLEOTIDE SEQUENCE [LARGE SCALE GENOMIC DNA]</scope>
    <source>
        <strain evidence="2">B95-8</strain>
        <tissue evidence="2">Cell line</tissue>
    </source>
</reference>
<dbReference type="Gene3D" id="3.30.1370.10">
    <property type="entry name" value="K Homology domain, type 1"/>
    <property type="match status" value="1"/>
</dbReference>
<dbReference type="EMBL" id="JASSZA010000006">
    <property type="protein sequence ID" value="KAK2108060.1"/>
    <property type="molecule type" value="Genomic_DNA"/>
</dbReference>
<evidence type="ECO:0000313" key="2">
    <source>
        <dbReference type="EMBL" id="KAK2108060.1"/>
    </source>
</evidence>
<accession>A0ABQ9VG47</accession>
<evidence type="ECO:0000259" key="1">
    <source>
        <dbReference type="Pfam" id="PF00013"/>
    </source>
</evidence>
<feature type="domain" description="K Homology" evidence="1">
    <location>
        <begin position="1"/>
        <end position="37"/>
    </location>
</feature>
<dbReference type="SUPFAM" id="SSF54791">
    <property type="entry name" value="Eukaryotic type KH-domain (KH-domain type I)"/>
    <property type="match status" value="1"/>
</dbReference>